<dbReference type="Proteomes" id="UP000000442">
    <property type="component" value="Chromosome"/>
</dbReference>
<proteinExistence type="predicted"/>
<evidence type="ECO:0000313" key="2">
    <source>
        <dbReference type="EMBL" id="ACN13451.1"/>
    </source>
</evidence>
<reference evidence="2 3" key="1">
    <citation type="journal article" date="2009" name="Environ. Microbiol.">
        <title>Genome sequence of Desulfobacterium autotrophicum HRM2, a marine sulfate reducer oxidizing organic carbon completely to carbon dioxide.</title>
        <authorList>
            <person name="Strittmatter A.W."/>
            <person name="Liesegang H."/>
            <person name="Rabus R."/>
            <person name="Decker I."/>
            <person name="Amann J."/>
            <person name="Andres S."/>
            <person name="Henne A."/>
            <person name="Fricke W.F."/>
            <person name="Martinez-Arias R."/>
            <person name="Bartels D."/>
            <person name="Goesmann A."/>
            <person name="Krause L."/>
            <person name="Puehler A."/>
            <person name="Klenk H.P."/>
            <person name="Richter M."/>
            <person name="Schuler M."/>
            <person name="Gloeckner F.O."/>
            <person name="Meyerdierks A."/>
            <person name="Gottschalk G."/>
            <person name="Amann R."/>
        </authorList>
    </citation>
    <scope>NUCLEOTIDE SEQUENCE [LARGE SCALE GENOMIC DNA]</scope>
    <source>
        <strain evidence="3">ATCC 43914 / DSM 3382 / HRM2</strain>
    </source>
</reference>
<name>C0QGH6_DESAH</name>
<accession>C0QGH6</accession>
<dbReference type="HOGENOM" id="CLU_2600296_0_0_7"/>
<dbReference type="EMBL" id="CP001087">
    <property type="protein sequence ID" value="ACN13451.1"/>
    <property type="molecule type" value="Genomic_DNA"/>
</dbReference>
<dbReference type="STRING" id="177437.HRM2_03290"/>
<gene>
    <name evidence="2" type="ordered locus">HRM2_03290</name>
</gene>
<keyword evidence="3" id="KW-1185">Reference proteome</keyword>
<evidence type="ECO:0000256" key="1">
    <source>
        <dbReference type="SAM" id="Phobius"/>
    </source>
</evidence>
<dbReference type="AlphaFoldDB" id="C0QGH6"/>
<sequence>MSHLDLRYNRQGRSRVSVLVLFPGFTWHFPGVLLVLSVVDLFPDKLNNQHLRMGCLEKGSSHHWAMSMETWSLFPLQPF</sequence>
<keyword evidence="1" id="KW-0812">Transmembrane</keyword>
<keyword evidence="1" id="KW-1133">Transmembrane helix</keyword>
<protein>
    <submittedName>
        <fullName evidence="2">Uncharacterized protein</fullName>
    </submittedName>
</protein>
<evidence type="ECO:0000313" key="3">
    <source>
        <dbReference type="Proteomes" id="UP000000442"/>
    </source>
</evidence>
<feature type="transmembrane region" description="Helical" evidence="1">
    <location>
        <begin position="20"/>
        <end position="42"/>
    </location>
</feature>
<organism evidence="2 3">
    <name type="scientific">Desulforapulum autotrophicum (strain ATCC 43914 / DSM 3382 / VKM B-1955 / HRM2)</name>
    <name type="common">Desulfobacterium autotrophicum</name>
    <dbReference type="NCBI Taxonomy" id="177437"/>
    <lineage>
        <taxon>Bacteria</taxon>
        <taxon>Pseudomonadati</taxon>
        <taxon>Thermodesulfobacteriota</taxon>
        <taxon>Desulfobacteria</taxon>
        <taxon>Desulfobacterales</taxon>
        <taxon>Desulfobacteraceae</taxon>
        <taxon>Desulforapulum</taxon>
    </lineage>
</organism>
<keyword evidence="1" id="KW-0472">Membrane</keyword>
<dbReference type="KEGG" id="dat:HRM2_03290"/>